<dbReference type="Pfam" id="PF09278">
    <property type="entry name" value="MerR-DNA-bind"/>
    <property type="match status" value="1"/>
</dbReference>
<keyword evidence="3" id="KW-0238">DNA-binding</keyword>
<dbReference type="PANTHER" id="PTHR30204:SF69">
    <property type="entry name" value="MERR-FAMILY TRANSCRIPTIONAL REGULATOR"/>
    <property type="match status" value="1"/>
</dbReference>
<dbReference type="Pfam" id="PF00376">
    <property type="entry name" value="MerR"/>
    <property type="match status" value="1"/>
</dbReference>
<accession>A0ABS9DYH2</accession>
<keyword evidence="7" id="KW-1185">Reference proteome</keyword>
<dbReference type="InterPro" id="IPR047057">
    <property type="entry name" value="MerR_fam"/>
</dbReference>
<dbReference type="Gene3D" id="1.10.1660.10">
    <property type="match status" value="1"/>
</dbReference>
<dbReference type="RefSeq" id="WP_235703613.1">
    <property type="nucleotide sequence ID" value="NZ_JAKGBZ010000009.1"/>
</dbReference>
<evidence type="ECO:0000256" key="1">
    <source>
        <dbReference type="ARBA" id="ARBA00022491"/>
    </source>
</evidence>
<dbReference type="InterPro" id="IPR009061">
    <property type="entry name" value="DNA-bd_dom_put_sf"/>
</dbReference>
<dbReference type="PROSITE" id="PS50937">
    <property type="entry name" value="HTH_MERR_2"/>
    <property type="match status" value="1"/>
</dbReference>
<dbReference type="PRINTS" id="PR00040">
    <property type="entry name" value="HTHMERR"/>
</dbReference>
<gene>
    <name evidence="6" type="ORF">L2A60_06735</name>
</gene>
<dbReference type="CDD" id="cd04785">
    <property type="entry name" value="HTH_CadR-PbrR-like"/>
    <property type="match status" value="1"/>
</dbReference>
<dbReference type="SUPFAM" id="SSF46955">
    <property type="entry name" value="Putative DNA-binding domain"/>
    <property type="match status" value="1"/>
</dbReference>
<name>A0ABS9DYH2_9PROT</name>
<dbReference type="SMART" id="SM00422">
    <property type="entry name" value="HTH_MERR"/>
    <property type="match status" value="1"/>
</dbReference>
<evidence type="ECO:0000256" key="3">
    <source>
        <dbReference type="ARBA" id="ARBA00023125"/>
    </source>
</evidence>
<evidence type="ECO:0000259" key="5">
    <source>
        <dbReference type="PROSITE" id="PS50937"/>
    </source>
</evidence>
<organism evidence="6 7">
    <name type="scientific">Acidiphilium iwatense</name>
    <dbReference type="NCBI Taxonomy" id="768198"/>
    <lineage>
        <taxon>Bacteria</taxon>
        <taxon>Pseudomonadati</taxon>
        <taxon>Pseudomonadota</taxon>
        <taxon>Alphaproteobacteria</taxon>
        <taxon>Acetobacterales</taxon>
        <taxon>Acidocellaceae</taxon>
        <taxon>Acidiphilium</taxon>
    </lineage>
</organism>
<keyword evidence="1" id="KW-0678">Repressor</keyword>
<dbReference type="Proteomes" id="UP001521209">
    <property type="component" value="Unassembled WGS sequence"/>
</dbReference>
<sequence>MSDQSITIGALARAAGTTPATIRWYEGIGMLPAPARSAGNYRLYGPEHVARLGLIRRCRDLGFSLDAVRTLLNRTENEEGDCADITAIARDRLAELDRKIADLTALRRELSRMIDSCAGGTIAACRIVEALSPVSRS</sequence>
<evidence type="ECO:0000313" key="7">
    <source>
        <dbReference type="Proteomes" id="UP001521209"/>
    </source>
</evidence>
<proteinExistence type="predicted"/>
<dbReference type="InterPro" id="IPR015358">
    <property type="entry name" value="Tscrpt_reg_MerR_DNA-bd"/>
</dbReference>
<dbReference type="EMBL" id="JAKGBZ010000009">
    <property type="protein sequence ID" value="MCF3946379.1"/>
    <property type="molecule type" value="Genomic_DNA"/>
</dbReference>
<dbReference type="PANTHER" id="PTHR30204">
    <property type="entry name" value="REDOX-CYCLING DRUG-SENSING TRANSCRIPTIONAL ACTIVATOR SOXR"/>
    <property type="match status" value="1"/>
</dbReference>
<evidence type="ECO:0000256" key="2">
    <source>
        <dbReference type="ARBA" id="ARBA00023015"/>
    </source>
</evidence>
<comment type="caution">
    <text evidence="6">The sequence shown here is derived from an EMBL/GenBank/DDBJ whole genome shotgun (WGS) entry which is preliminary data.</text>
</comment>
<feature type="domain" description="HTH merR-type" evidence="5">
    <location>
        <begin position="5"/>
        <end position="74"/>
    </location>
</feature>
<keyword evidence="2" id="KW-0805">Transcription regulation</keyword>
<evidence type="ECO:0000313" key="6">
    <source>
        <dbReference type="EMBL" id="MCF3946379.1"/>
    </source>
</evidence>
<keyword evidence="4" id="KW-0804">Transcription</keyword>
<protein>
    <submittedName>
        <fullName evidence="6">Helix-turn-helix domain-containing protein</fullName>
    </submittedName>
</protein>
<evidence type="ECO:0000256" key="4">
    <source>
        <dbReference type="ARBA" id="ARBA00023163"/>
    </source>
</evidence>
<reference evidence="6 7" key="1">
    <citation type="submission" date="2022-01" db="EMBL/GenBank/DDBJ databases">
        <authorList>
            <person name="Won M."/>
            <person name="Kim S.-J."/>
            <person name="Kwon S.-W."/>
        </authorList>
    </citation>
    <scope>NUCLEOTIDE SEQUENCE [LARGE SCALE GENOMIC DNA]</scope>
    <source>
        <strain evidence="6 7">KCTC 23505</strain>
    </source>
</reference>
<dbReference type="InterPro" id="IPR000551">
    <property type="entry name" value="MerR-type_HTH_dom"/>
</dbReference>